<dbReference type="Pfam" id="PF05184">
    <property type="entry name" value="SapB_1"/>
    <property type="match status" value="1"/>
</dbReference>
<dbReference type="InterPro" id="IPR008138">
    <property type="entry name" value="SapB_2"/>
</dbReference>
<feature type="domain" description="Saposin B-type" evidence="11">
    <location>
        <begin position="223"/>
        <end position="264"/>
    </location>
</feature>
<evidence type="ECO:0000256" key="8">
    <source>
        <dbReference type="PIRSR" id="PIRSR601461-2"/>
    </source>
</evidence>
<feature type="signal peptide" evidence="10">
    <location>
        <begin position="1"/>
        <end position="24"/>
    </location>
</feature>
<dbReference type="PRINTS" id="PR00792">
    <property type="entry name" value="PEPSIN"/>
</dbReference>
<dbReference type="InterPro" id="IPR033121">
    <property type="entry name" value="PEPTIDASE_A1"/>
</dbReference>
<dbReference type="Pfam" id="PF03489">
    <property type="entry name" value="SapB_2"/>
    <property type="match status" value="1"/>
</dbReference>
<dbReference type="Gene3D" id="2.40.70.10">
    <property type="entry name" value="Acid Proteases"/>
    <property type="match status" value="1"/>
</dbReference>
<dbReference type="SUPFAM" id="SSF50630">
    <property type="entry name" value="Acid proteases"/>
    <property type="match status" value="2"/>
</dbReference>
<dbReference type="InterPro" id="IPR001969">
    <property type="entry name" value="Aspartic_peptidase_AS"/>
</dbReference>
<proteinExistence type="inferred from homology"/>
<dbReference type="OrthoDB" id="771136at2759"/>
<evidence type="ECO:0000313" key="14">
    <source>
        <dbReference type="Proteomes" id="UP000325081"/>
    </source>
</evidence>
<keyword evidence="6 8" id="KW-1015">Disulfide bond</keyword>
<accession>A0A5A7QT51</accession>
<sequence>MGTKFKTIALCLLLSNLFFSLALSDGLFRIGLKKLKLDQNNRLELKGREKSRAEAEGVNNADTDIVALKNYMDAQYFGEIGVGTPPQKFTVIFDTGSSNLWVPSSKCLFSVTCLFHSKYQSSESSTYKANGYCDGGCSAIADSGTSLIAGPSTIVAMINREIGATGIVSQECKSVIGKYGQNIMDLLLAKVKPRKICSQLGICTFDGTRGVSVGIESVVDEKADGMCPACEMAVVWMQNELRQNNTQVHILKYVNELCEKMPNPMGESIVDCSSISSMPSVSFTIGGKVFDLSPNQYILKVGEGARAQCVSGFTGLDIPPPRGPLWILGDIFMGPYHTVFDYGKLRVGFAKAA</sequence>
<keyword evidence="4 9" id="KW-0378">Hydrolase</keyword>
<reference evidence="14" key="1">
    <citation type="journal article" date="2019" name="Curr. Biol.">
        <title>Genome Sequence of Striga asiatica Provides Insight into the Evolution of Plant Parasitism.</title>
        <authorList>
            <person name="Yoshida S."/>
            <person name="Kim S."/>
            <person name="Wafula E.K."/>
            <person name="Tanskanen J."/>
            <person name="Kim Y.M."/>
            <person name="Honaas L."/>
            <person name="Yang Z."/>
            <person name="Spallek T."/>
            <person name="Conn C.E."/>
            <person name="Ichihashi Y."/>
            <person name="Cheong K."/>
            <person name="Cui S."/>
            <person name="Der J.P."/>
            <person name="Gundlach H."/>
            <person name="Jiao Y."/>
            <person name="Hori C."/>
            <person name="Ishida J.K."/>
            <person name="Kasahara H."/>
            <person name="Kiba T."/>
            <person name="Kim M.S."/>
            <person name="Koo N."/>
            <person name="Laohavisit A."/>
            <person name="Lee Y.H."/>
            <person name="Lumba S."/>
            <person name="McCourt P."/>
            <person name="Mortimer J.C."/>
            <person name="Mutuku J.M."/>
            <person name="Nomura T."/>
            <person name="Sasaki-Sekimoto Y."/>
            <person name="Seto Y."/>
            <person name="Wang Y."/>
            <person name="Wakatake T."/>
            <person name="Sakakibara H."/>
            <person name="Demura T."/>
            <person name="Yamaguchi S."/>
            <person name="Yoneyama K."/>
            <person name="Manabe R.I."/>
            <person name="Nelson D.C."/>
            <person name="Schulman A.H."/>
            <person name="Timko M.P."/>
            <person name="dePamphilis C.W."/>
            <person name="Choi D."/>
            <person name="Shirasu K."/>
        </authorList>
    </citation>
    <scope>NUCLEOTIDE SEQUENCE [LARGE SCALE GENOMIC DNA]</scope>
    <source>
        <strain evidence="14">cv. UVA1</strain>
    </source>
</reference>
<dbReference type="InterPro" id="IPR007856">
    <property type="entry name" value="SapB_1"/>
</dbReference>
<dbReference type="FunFam" id="2.40.70.10:FF:000002">
    <property type="entry name" value="Vacuolar aspartic proteinase"/>
    <property type="match status" value="1"/>
</dbReference>
<organism evidence="13 14">
    <name type="scientific">Striga asiatica</name>
    <name type="common">Asiatic witchweed</name>
    <name type="synonym">Buchnera asiatica</name>
    <dbReference type="NCBI Taxonomy" id="4170"/>
    <lineage>
        <taxon>Eukaryota</taxon>
        <taxon>Viridiplantae</taxon>
        <taxon>Streptophyta</taxon>
        <taxon>Embryophyta</taxon>
        <taxon>Tracheophyta</taxon>
        <taxon>Spermatophyta</taxon>
        <taxon>Magnoliopsida</taxon>
        <taxon>eudicotyledons</taxon>
        <taxon>Gunneridae</taxon>
        <taxon>Pentapetalae</taxon>
        <taxon>asterids</taxon>
        <taxon>lamiids</taxon>
        <taxon>Lamiales</taxon>
        <taxon>Orobanchaceae</taxon>
        <taxon>Buchnereae</taxon>
        <taxon>Striga</taxon>
    </lineage>
</organism>
<feature type="domain" description="Saposin B-type" evidence="11">
    <location>
        <begin position="167"/>
        <end position="207"/>
    </location>
</feature>
<dbReference type="PROSITE" id="PS00141">
    <property type="entry name" value="ASP_PROTEASE"/>
    <property type="match status" value="2"/>
</dbReference>
<dbReference type="PANTHER" id="PTHR47966:SF76">
    <property type="entry name" value="ASPARTIC PROTEINASE A1"/>
    <property type="match status" value="1"/>
</dbReference>
<keyword evidence="5" id="KW-0865">Zymogen</keyword>
<feature type="disulfide bond" evidence="8">
    <location>
        <begin position="107"/>
        <end position="113"/>
    </location>
</feature>
<dbReference type="InterPro" id="IPR001461">
    <property type="entry name" value="Aspartic_peptidase_A1"/>
</dbReference>
<dbReference type="PANTHER" id="PTHR47966">
    <property type="entry name" value="BETA-SITE APP-CLEAVING ENZYME, ISOFORM A-RELATED"/>
    <property type="match status" value="1"/>
</dbReference>
<dbReference type="AlphaFoldDB" id="A0A5A7QT51"/>
<evidence type="ECO:0000256" key="4">
    <source>
        <dbReference type="ARBA" id="ARBA00022801"/>
    </source>
</evidence>
<evidence type="ECO:0000256" key="1">
    <source>
        <dbReference type="ARBA" id="ARBA00007447"/>
    </source>
</evidence>
<comment type="similarity">
    <text evidence="1 9">Belongs to the peptidase A1 family.</text>
</comment>
<evidence type="ECO:0000256" key="6">
    <source>
        <dbReference type="ARBA" id="ARBA00023157"/>
    </source>
</evidence>
<dbReference type="SUPFAM" id="SSF47862">
    <property type="entry name" value="Saposin"/>
    <property type="match status" value="1"/>
</dbReference>
<dbReference type="PROSITE" id="PS51767">
    <property type="entry name" value="PEPTIDASE_A1"/>
    <property type="match status" value="1"/>
</dbReference>
<dbReference type="GO" id="GO:0004190">
    <property type="term" value="F:aspartic-type endopeptidase activity"/>
    <property type="evidence" value="ECO:0007669"/>
    <property type="project" value="UniProtKB-KW"/>
</dbReference>
<dbReference type="GO" id="GO:0006629">
    <property type="term" value="P:lipid metabolic process"/>
    <property type="evidence" value="ECO:0007669"/>
    <property type="project" value="InterPro"/>
</dbReference>
<dbReference type="InterPro" id="IPR021109">
    <property type="entry name" value="Peptidase_aspartic_dom_sf"/>
</dbReference>
<evidence type="ECO:0000256" key="3">
    <source>
        <dbReference type="ARBA" id="ARBA00022750"/>
    </source>
</evidence>
<evidence type="ECO:0000313" key="13">
    <source>
        <dbReference type="EMBL" id="GER48156.1"/>
    </source>
</evidence>
<dbReference type="GO" id="GO:0006508">
    <property type="term" value="P:proteolysis"/>
    <property type="evidence" value="ECO:0007669"/>
    <property type="project" value="UniProtKB-KW"/>
</dbReference>
<evidence type="ECO:0000259" key="11">
    <source>
        <dbReference type="PROSITE" id="PS50015"/>
    </source>
</evidence>
<dbReference type="EMBL" id="BKCP01008181">
    <property type="protein sequence ID" value="GER48156.1"/>
    <property type="molecule type" value="Genomic_DNA"/>
</dbReference>
<name>A0A5A7QT51_STRAF</name>
<dbReference type="Pfam" id="PF00026">
    <property type="entry name" value="Asp"/>
    <property type="match status" value="2"/>
</dbReference>
<evidence type="ECO:0000256" key="9">
    <source>
        <dbReference type="RuleBase" id="RU000454"/>
    </source>
</evidence>
<evidence type="ECO:0000256" key="5">
    <source>
        <dbReference type="ARBA" id="ARBA00023145"/>
    </source>
</evidence>
<evidence type="ECO:0000256" key="10">
    <source>
        <dbReference type="SAM" id="SignalP"/>
    </source>
</evidence>
<comment type="caution">
    <text evidence="13">The sequence shown here is derived from an EMBL/GenBank/DDBJ whole genome shotgun (WGS) entry which is preliminary data.</text>
</comment>
<dbReference type="Gene3D" id="1.10.225.10">
    <property type="entry name" value="Saposin-like"/>
    <property type="match status" value="1"/>
</dbReference>
<feature type="chain" id="PRO_5022742277" evidence="10">
    <location>
        <begin position="25"/>
        <end position="353"/>
    </location>
</feature>
<keyword evidence="7" id="KW-0325">Glycoprotein</keyword>
<protein>
    <submittedName>
        <fullName evidence="13">Aspartic protease family protein</fullName>
    </submittedName>
</protein>
<feature type="domain" description="Peptidase A1" evidence="12">
    <location>
        <begin position="1"/>
        <end position="350"/>
    </location>
</feature>
<dbReference type="Proteomes" id="UP000325081">
    <property type="component" value="Unassembled WGS sequence"/>
</dbReference>
<dbReference type="InterPro" id="IPR008139">
    <property type="entry name" value="SaposinB_dom"/>
</dbReference>
<keyword evidence="10" id="KW-0732">Signal</keyword>
<evidence type="ECO:0000259" key="12">
    <source>
        <dbReference type="PROSITE" id="PS51767"/>
    </source>
</evidence>
<dbReference type="InterPro" id="IPR011001">
    <property type="entry name" value="Saposin-like"/>
</dbReference>
<gene>
    <name evidence="13" type="ORF">STAS_25305</name>
</gene>
<evidence type="ECO:0000256" key="2">
    <source>
        <dbReference type="ARBA" id="ARBA00022670"/>
    </source>
</evidence>
<keyword evidence="2 9" id="KW-0645">Protease</keyword>
<dbReference type="PROSITE" id="PS50015">
    <property type="entry name" value="SAP_B"/>
    <property type="match status" value="2"/>
</dbReference>
<keyword evidence="3 9" id="KW-0064">Aspartyl protease</keyword>
<evidence type="ECO:0000256" key="7">
    <source>
        <dbReference type="ARBA" id="ARBA00023180"/>
    </source>
</evidence>
<keyword evidence="14" id="KW-1185">Reference proteome</keyword>